<comment type="similarity">
    <text evidence="1 8">Belongs to the inositol monophosphatase superfamily. CysQ family.</text>
</comment>
<feature type="binding site" evidence="9">
    <location>
        <position position="48"/>
    </location>
    <ligand>
        <name>Mg(2+)</name>
        <dbReference type="ChEBI" id="CHEBI:18420"/>
        <label>1</label>
        <note>catalytic</note>
    </ligand>
</feature>
<name>A0A2X4VDW9_9GAMM</name>
<feature type="binding site" evidence="9">
    <location>
        <position position="189"/>
    </location>
    <ligand>
        <name>Mg(2+)</name>
        <dbReference type="ChEBI" id="CHEBI:18420"/>
        <label>1</label>
        <note>catalytic</note>
    </ligand>
</feature>
<dbReference type="Proteomes" id="UP000249005">
    <property type="component" value="Chromosome 1"/>
</dbReference>
<dbReference type="GO" id="GO:0000103">
    <property type="term" value="P:sulfate assimilation"/>
    <property type="evidence" value="ECO:0007669"/>
    <property type="project" value="TreeGrafter"/>
</dbReference>
<feature type="binding site" evidence="9">
    <location>
        <position position="69"/>
    </location>
    <ligand>
        <name>Mg(2+)</name>
        <dbReference type="ChEBI" id="CHEBI:18420"/>
        <label>1</label>
        <note>catalytic</note>
    </ligand>
</feature>
<feature type="binding site" evidence="8">
    <location>
        <position position="67"/>
    </location>
    <ligand>
        <name>Mg(2+)</name>
        <dbReference type="ChEBI" id="CHEBI:18420"/>
        <label>1</label>
    </ligand>
</feature>
<comment type="subcellular location">
    <subcellularLocation>
        <location evidence="8">Cell inner membrane</location>
        <topology evidence="8">Peripheral membrane protein</topology>
        <orientation evidence="8">Cytoplasmic side</orientation>
    </subcellularLocation>
</comment>
<dbReference type="GO" id="GO:0000287">
    <property type="term" value="F:magnesium ion binding"/>
    <property type="evidence" value="ECO:0007669"/>
    <property type="project" value="UniProtKB-UniRule"/>
</dbReference>
<sequence>MAVYRNKAPLDVSTKSDSSPVTAADLAAHRVIVEGLALLTPNIPVLSEESPQEWQVRRKWNRYWLVDPLDGTKEFLARNDEFTVNIALIEDGEPVMGVVYAPALKVLYAAEAQKAWKEKDGLRREISPQSANPPKVVCSRSHQDEQLTAFLDSLGDYETTAVGSSLKFCLVAEGSAQLYPRFGPTNIWDTAAGHAIVRAVGLQVNNWQDIPLNYAPEESFLNPGFYVSVDEDKLWKH</sequence>
<reference evidence="10 11" key="1">
    <citation type="submission" date="2018-06" db="EMBL/GenBank/DDBJ databases">
        <authorList>
            <consortium name="Pathogen Informatics"/>
            <person name="Doyle S."/>
        </authorList>
    </citation>
    <scope>NUCLEOTIDE SEQUENCE [LARGE SCALE GENOMIC DNA]</scope>
    <source>
        <strain evidence="10 11">NCTC12151</strain>
    </source>
</reference>
<dbReference type="NCBIfam" id="TIGR01331">
    <property type="entry name" value="bisphos_cysQ"/>
    <property type="match status" value="1"/>
</dbReference>
<evidence type="ECO:0000256" key="1">
    <source>
        <dbReference type="ARBA" id="ARBA00005289"/>
    </source>
</evidence>
<evidence type="ECO:0000313" key="11">
    <source>
        <dbReference type="Proteomes" id="UP000249005"/>
    </source>
</evidence>
<dbReference type="CDD" id="cd01638">
    <property type="entry name" value="CysQ"/>
    <property type="match status" value="1"/>
</dbReference>
<feature type="binding site" evidence="8">
    <location>
        <position position="189"/>
    </location>
    <ligand>
        <name>substrate</name>
    </ligand>
</feature>
<dbReference type="InterPro" id="IPR050725">
    <property type="entry name" value="CysQ/Inositol_MonoPase"/>
</dbReference>
<dbReference type="InterPro" id="IPR006240">
    <property type="entry name" value="CysQ"/>
</dbReference>
<evidence type="ECO:0000256" key="3">
    <source>
        <dbReference type="ARBA" id="ARBA00022519"/>
    </source>
</evidence>
<comment type="cofactor">
    <cofactor evidence="8 9">
        <name>Mg(2+)</name>
        <dbReference type="ChEBI" id="CHEBI:18420"/>
    </cofactor>
</comment>
<keyword evidence="3 8" id="KW-0997">Cell inner membrane</keyword>
<dbReference type="EC" id="3.1.3.7" evidence="8"/>
<organism evidence="10 11">
    <name type="scientific">Leminorella richardii</name>
    <dbReference type="NCBI Taxonomy" id="158841"/>
    <lineage>
        <taxon>Bacteria</taxon>
        <taxon>Pseudomonadati</taxon>
        <taxon>Pseudomonadota</taxon>
        <taxon>Gammaproteobacteria</taxon>
        <taxon>Enterobacterales</taxon>
        <taxon>Budviciaceae</taxon>
        <taxon>Leminorella</taxon>
    </lineage>
</organism>
<dbReference type="GO" id="GO:0005886">
    <property type="term" value="C:plasma membrane"/>
    <property type="evidence" value="ECO:0007669"/>
    <property type="project" value="UniProtKB-SubCell"/>
</dbReference>
<keyword evidence="11" id="KW-1185">Reference proteome</keyword>
<feature type="binding site" evidence="8">
    <location>
        <position position="189"/>
    </location>
    <ligand>
        <name>Mg(2+)</name>
        <dbReference type="ChEBI" id="CHEBI:18420"/>
        <label>2</label>
    </ligand>
</feature>
<comment type="catalytic activity">
    <reaction evidence="8">
        <text>adenosine 3',5'-bisphosphate + H2O = AMP + phosphate</text>
        <dbReference type="Rhea" id="RHEA:10040"/>
        <dbReference type="ChEBI" id="CHEBI:15377"/>
        <dbReference type="ChEBI" id="CHEBI:43474"/>
        <dbReference type="ChEBI" id="CHEBI:58343"/>
        <dbReference type="ChEBI" id="CHEBI:456215"/>
        <dbReference type="EC" id="3.1.3.7"/>
    </reaction>
</comment>
<dbReference type="FunFam" id="3.30.540.10:FF:000007">
    <property type="entry name" value="3'(2'),5'-bisphosphate nucleotidase CysQ"/>
    <property type="match status" value="1"/>
</dbReference>
<evidence type="ECO:0000256" key="5">
    <source>
        <dbReference type="ARBA" id="ARBA00022801"/>
    </source>
</evidence>
<evidence type="ECO:0000256" key="4">
    <source>
        <dbReference type="ARBA" id="ARBA00022723"/>
    </source>
</evidence>
<dbReference type="FunFam" id="3.40.190.80:FF:000005">
    <property type="entry name" value="3'(2'),5'-bisphosphate nucleotidase CysQ"/>
    <property type="match status" value="1"/>
</dbReference>
<dbReference type="KEGG" id="lri:NCTC12151_03085"/>
<gene>
    <name evidence="8 10" type="primary">cysQ</name>
    <name evidence="10" type="ORF">NCTC12151_03085</name>
</gene>
<feature type="binding site" evidence="8">
    <location>
        <begin position="69"/>
        <end position="72"/>
    </location>
    <ligand>
        <name>substrate</name>
    </ligand>
</feature>
<evidence type="ECO:0000313" key="10">
    <source>
        <dbReference type="EMBL" id="SQI43470.1"/>
    </source>
</evidence>
<evidence type="ECO:0000256" key="6">
    <source>
        <dbReference type="ARBA" id="ARBA00022842"/>
    </source>
</evidence>
<feature type="binding site" evidence="8">
    <location>
        <position position="70"/>
    </location>
    <ligand>
        <name>Mg(2+)</name>
        <dbReference type="ChEBI" id="CHEBI:18420"/>
        <label>2</label>
    </ligand>
</feature>
<dbReference type="SUPFAM" id="SSF56655">
    <property type="entry name" value="Carbohydrate phosphatase"/>
    <property type="match status" value="1"/>
</dbReference>
<dbReference type="GO" id="GO:0008441">
    <property type="term" value="F:3'(2'),5'-bisphosphate nucleotidase activity"/>
    <property type="evidence" value="ECO:0007669"/>
    <property type="project" value="UniProtKB-UniRule"/>
</dbReference>
<keyword evidence="6 8" id="KW-0460">Magnesium</keyword>
<keyword evidence="4 8" id="KW-0479">Metal-binding</keyword>
<evidence type="ECO:0000256" key="7">
    <source>
        <dbReference type="ARBA" id="ARBA00023136"/>
    </source>
</evidence>
<dbReference type="Gene3D" id="3.30.540.10">
    <property type="entry name" value="Fructose-1,6-Bisphosphatase, subunit A, domain 1"/>
    <property type="match status" value="1"/>
</dbReference>
<dbReference type="InterPro" id="IPR000760">
    <property type="entry name" value="Inositol_monophosphatase-like"/>
</dbReference>
<feature type="binding site" evidence="8">
    <location>
        <position position="67"/>
    </location>
    <ligand>
        <name>Mg(2+)</name>
        <dbReference type="ChEBI" id="CHEBI:18420"/>
        <label>2</label>
    </ligand>
</feature>
<protein>
    <recommendedName>
        <fullName evidence="8">3'(2'),5'-bisphosphate nucleotidase CysQ</fullName>
        <ecNumber evidence="8">3.1.3.7</ecNumber>
    </recommendedName>
    <alternativeName>
        <fullName evidence="8">3'(2'),5-bisphosphonucleoside 3'(2')-phosphohydrolase</fullName>
    </alternativeName>
    <alternativeName>
        <fullName evidence="8">3'-phosphoadenosine 5'-phosphate phosphatase</fullName>
        <shortName evidence="8">PAP phosphatase</shortName>
    </alternativeName>
</protein>
<dbReference type="NCBIfam" id="NF008182">
    <property type="entry name" value="PRK10931.1"/>
    <property type="match status" value="1"/>
</dbReference>
<keyword evidence="7 8" id="KW-0472">Membrane</keyword>
<dbReference type="AlphaFoldDB" id="A0A2X4VDW9"/>
<comment type="function">
    <text evidence="8">Converts adenosine-3',5'-bisphosphate (PAP) to AMP.</text>
</comment>
<accession>A0A2X4VDW9</accession>
<feature type="binding site" evidence="9">
    <location>
        <position position="70"/>
    </location>
    <ligand>
        <name>Mg(2+)</name>
        <dbReference type="ChEBI" id="CHEBI:18420"/>
        <label>1</label>
        <note>catalytic</note>
    </ligand>
</feature>
<dbReference type="Pfam" id="PF00459">
    <property type="entry name" value="Inositol_P"/>
    <property type="match status" value="1"/>
</dbReference>
<dbReference type="Gene3D" id="3.40.190.80">
    <property type="match status" value="1"/>
</dbReference>
<feature type="binding site" evidence="8">
    <location>
        <position position="69"/>
    </location>
    <ligand>
        <name>Mg(2+)</name>
        <dbReference type="ChEBI" id="CHEBI:18420"/>
        <label>1</label>
    </ligand>
</feature>
<feature type="binding site" evidence="9">
    <location>
        <position position="67"/>
    </location>
    <ligand>
        <name>Mg(2+)</name>
        <dbReference type="ChEBI" id="CHEBI:18420"/>
        <label>1</label>
        <note>catalytic</note>
    </ligand>
</feature>
<evidence type="ECO:0000256" key="8">
    <source>
        <dbReference type="HAMAP-Rule" id="MF_02095"/>
    </source>
</evidence>
<feature type="binding site" evidence="8">
    <location>
        <position position="48"/>
    </location>
    <ligand>
        <name>Mg(2+)</name>
        <dbReference type="ChEBI" id="CHEBI:18420"/>
        <label>1</label>
    </ligand>
</feature>
<keyword evidence="2 8" id="KW-1003">Cell membrane</keyword>
<dbReference type="GO" id="GO:0050427">
    <property type="term" value="P:3'-phosphoadenosine 5'-phosphosulfate metabolic process"/>
    <property type="evidence" value="ECO:0007669"/>
    <property type="project" value="TreeGrafter"/>
</dbReference>
<evidence type="ECO:0000256" key="2">
    <source>
        <dbReference type="ARBA" id="ARBA00022475"/>
    </source>
</evidence>
<keyword evidence="5 8" id="KW-0378">Hydrolase</keyword>
<dbReference type="PANTHER" id="PTHR43028">
    <property type="entry name" value="3'(2'),5'-BISPHOSPHATE NUCLEOTIDASE 1"/>
    <property type="match status" value="1"/>
</dbReference>
<dbReference type="HAMAP" id="MF_02095">
    <property type="entry name" value="CysQ"/>
    <property type="match status" value="1"/>
</dbReference>
<dbReference type="PANTHER" id="PTHR43028:SF5">
    <property type="entry name" value="3'(2'),5'-BISPHOSPHATE NUCLEOTIDASE 1"/>
    <property type="match status" value="1"/>
</dbReference>
<proteinExistence type="inferred from homology"/>
<dbReference type="EMBL" id="LS483470">
    <property type="protein sequence ID" value="SQI43470.1"/>
    <property type="molecule type" value="Genomic_DNA"/>
</dbReference>
<evidence type="ECO:0000256" key="9">
    <source>
        <dbReference type="PIRSR" id="PIRSR600760-2"/>
    </source>
</evidence>
<feature type="binding site" evidence="8">
    <location>
        <position position="48"/>
    </location>
    <ligand>
        <name>substrate</name>
    </ligand>
</feature>